<dbReference type="AlphaFoldDB" id="A0A835IT98"/>
<dbReference type="PANTHER" id="PTHR33710:SF13">
    <property type="entry name" value="ENDONUCLEASE_EXONUCLEASE_PHOSPHATASE FAMILY PROTEIN"/>
    <property type="match status" value="1"/>
</dbReference>
<dbReference type="Proteomes" id="UP000631114">
    <property type="component" value="Unassembled WGS sequence"/>
</dbReference>
<gene>
    <name evidence="1" type="ORF">IFM89_000745</name>
</gene>
<name>A0A835IT98_9MAGN</name>
<dbReference type="InterPro" id="IPR036691">
    <property type="entry name" value="Endo/exonu/phosph_ase_sf"/>
</dbReference>
<keyword evidence="2" id="KW-1185">Reference proteome</keyword>
<accession>A0A835IT98</accession>
<organism evidence="1 2">
    <name type="scientific">Coptis chinensis</name>
    <dbReference type="NCBI Taxonomy" id="261450"/>
    <lineage>
        <taxon>Eukaryota</taxon>
        <taxon>Viridiplantae</taxon>
        <taxon>Streptophyta</taxon>
        <taxon>Embryophyta</taxon>
        <taxon>Tracheophyta</taxon>
        <taxon>Spermatophyta</taxon>
        <taxon>Magnoliopsida</taxon>
        <taxon>Ranunculales</taxon>
        <taxon>Ranunculaceae</taxon>
        <taxon>Coptidoideae</taxon>
        <taxon>Coptis</taxon>
    </lineage>
</organism>
<dbReference type="OrthoDB" id="1932741at2759"/>
<dbReference type="SUPFAM" id="SSF56219">
    <property type="entry name" value="DNase I-like"/>
    <property type="match status" value="1"/>
</dbReference>
<sequence length="295" mass="32792">MQVDVVNVISTPDKLHLQPDKAEQESIESDKVDIIKPQAVIVEQGSAAMTIIEDVSTDPDKAVGIGGVLENNGEKEPVEESLTTACTIDKSEDKQQAISEAGLLLNILYNLGKGSLDTGQALEQSSPKQKVNWVDMDDNVDEDMDEYAWLAKTKKKFKSISQIQNNPPPKTRAKSAVKGIQKGGLTPRSAAMGDFRHAIDQNELMEPPNTGCKFTWWNKQLWVNKVMGKLDRMLVNVDLNTVHASWKYKVLGRIFSDHSPLVGWCITIPKPRNAPFKFHNMWASHPGFLTVVEES</sequence>
<dbReference type="PANTHER" id="PTHR33710">
    <property type="entry name" value="BNAC02G09200D PROTEIN"/>
    <property type="match status" value="1"/>
</dbReference>
<comment type="caution">
    <text evidence="1">The sequence shown here is derived from an EMBL/GenBank/DDBJ whole genome shotgun (WGS) entry which is preliminary data.</text>
</comment>
<evidence type="ECO:0000313" key="2">
    <source>
        <dbReference type="Proteomes" id="UP000631114"/>
    </source>
</evidence>
<protein>
    <submittedName>
        <fullName evidence="1">Uncharacterized protein</fullName>
    </submittedName>
</protein>
<proteinExistence type="predicted"/>
<dbReference type="Gene3D" id="3.60.10.10">
    <property type="entry name" value="Endonuclease/exonuclease/phosphatase"/>
    <property type="match status" value="1"/>
</dbReference>
<evidence type="ECO:0000313" key="1">
    <source>
        <dbReference type="EMBL" id="KAF9623256.1"/>
    </source>
</evidence>
<dbReference type="EMBL" id="JADFTS010000001">
    <property type="protein sequence ID" value="KAF9623256.1"/>
    <property type="molecule type" value="Genomic_DNA"/>
</dbReference>
<reference evidence="1 2" key="1">
    <citation type="submission" date="2020-10" db="EMBL/GenBank/DDBJ databases">
        <title>The Coptis chinensis genome and diversification of protoberbering-type alkaloids.</title>
        <authorList>
            <person name="Wang B."/>
            <person name="Shu S."/>
            <person name="Song C."/>
            <person name="Liu Y."/>
        </authorList>
    </citation>
    <scope>NUCLEOTIDE SEQUENCE [LARGE SCALE GENOMIC DNA]</scope>
    <source>
        <strain evidence="1">HL-2020</strain>
        <tissue evidence="1">Leaf</tissue>
    </source>
</reference>